<dbReference type="SUPFAM" id="SSF56281">
    <property type="entry name" value="Metallo-hydrolase/oxidoreductase"/>
    <property type="match status" value="1"/>
</dbReference>
<dbReference type="InterPro" id="IPR036866">
    <property type="entry name" value="RibonucZ/Hydroxyglut_hydro"/>
</dbReference>
<accession>A0ABX2ZZ51</accession>
<dbReference type="RefSeq" id="WP_069032003.1">
    <property type="nucleotide sequence ID" value="NZ_MDKC01000001.1"/>
</dbReference>
<comment type="caution">
    <text evidence="2">The sequence shown here is derived from an EMBL/GenBank/DDBJ whole genome shotgun (WGS) entry which is preliminary data.</text>
</comment>
<dbReference type="EMBL" id="MDKC01000001">
    <property type="protein sequence ID" value="ODG93822.1"/>
    <property type="molecule type" value="Genomic_DNA"/>
</dbReference>
<dbReference type="InterPro" id="IPR024884">
    <property type="entry name" value="NAPE-PLD"/>
</dbReference>
<name>A0ABX2ZZ51_9BACI</name>
<gene>
    <name evidence="2" type="ORF">BED47_01240</name>
</gene>
<dbReference type="Pfam" id="PF12706">
    <property type="entry name" value="Lactamase_B_2"/>
    <property type="match status" value="1"/>
</dbReference>
<sequence length="317" mass="36936">MANKKYENLDTSYRKTFKDLIKCGIERSKTKKDYSSVIQQCSHKKISYLKENRDKTTITWIGHSTFLIQIKGVNILTDPVYANQMALKKRLSKPGILISELPPIDIICISHGHYDHLDFNTLRHFPKKTRFILPIGLKQKFVSKGYTNVHEMKWWESKDFLGINISFVPSQHWTKRTLFDRNKSHWGGFVFKTSNDCIYHVGDSAYFSGFKEIGKRFQIDTAIIPIGAYEPEWFMKHNHMSPEEAVQAFIDLNAKLFIPMHYGTFKLADDTPFEALERLCSEWKRKKIKPEKLKISLLGETIHPSIVGNKKEEAIIY</sequence>
<feature type="domain" description="Metallo-beta-lactamase" evidence="1">
    <location>
        <begin position="74"/>
        <end position="262"/>
    </location>
</feature>
<protein>
    <submittedName>
        <fullName evidence="2">MBL fold metallo-hydrolase</fullName>
    </submittedName>
</protein>
<dbReference type="PIRSF" id="PIRSF038896">
    <property type="entry name" value="NAPE-PLD"/>
    <property type="match status" value="1"/>
</dbReference>
<reference evidence="2 3" key="1">
    <citation type="submission" date="2016-07" db="EMBL/GenBank/DDBJ databases">
        <authorList>
            <person name="Townsley L."/>
            <person name="Shank E.A."/>
        </authorList>
    </citation>
    <scope>NUCLEOTIDE SEQUENCE [LARGE SCALE GENOMIC DNA]</scope>
    <source>
        <strain evidence="2 3">CH01</strain>
    </source>
</reference>
<evidence type="ECO:0000313" key="2">
    <source>
        <dbReference type="EMBL" id="ODG93822.1"/>
    </source>
</evidence>
<evidence type="ECO:0000259" key="1">
    <source>
        <dbReference type="Pfam" id="PF12706"/>
    </source>
</evidence>
<keyword evidence="3" id="KW-1185">Reference proteome</keyword>
<dbReference type="PANTHER" id="PTHR15032:SF36">
    <property type="entry name" value="METALLO-BETA-LACTAMASE DOMAIN-CONTAINING PROTEIN"/>
    <property type="match status" value="1"/>
</dbReference>
<dbReference type="Gene3D" id="3.60.15.10">
    <property type="entry name" value="Ribonuclease Z/Hydroxyacylglutathione hydrolase-like"/>
    <property type="match status" value="1"/>
</dbReference>
<organism evidence="2 3">
    <name type="scientific">Gottfriedia luciferensis</name>
    <dbReference type="NCBI Taxonomy" id="178774"/>
    <lineage>
        <taxon>Bacteria</taxon>
        <taxon>Bacillati</taxon>
        <taxon>Bacillota</taxon>
        <taxon>Bacilli</taxon>
        <taxon>Bacillales</taxon>
        <taxon>Bacillaceae</taxon>
        <taxon>Gottfriedia</taxon>
    </lineage>
</organism>
<dbReference type="PANTHER" id="PTHR15032">
    <property type="entry name" value="N-ACYL-PHOSPHATIDYLETHANOLAMINE-HYDROLYZING PHOSPHOLIPASE D"/>
    <property type="match status" value="1"/>
</dbReference>
<dbReference type="InterPro" id="IPR001279">
    <property type="entry name" value="Metallo-B-lactamas"/>
</dbReference>
<dbReference type="Proteomes" id="UP000094580">
    <property type="component" value="Unassembled WGS sequence"/>
</dbReference>
<evidence type="ECO:0000313" key="3">
    <source>
        <dbReference type="Proteomes" id="UP000094580"/>
    </source>
</evidence>
<proteinExistence type="predicted"/>